<dbReference type="RefSeq" id="WP_058938652.1">
    <property type="nucleotide sequence ID" value="NZ_LLYW01000018.1"/>
</dbReference>
<dbReference type="EMBL" id="LLYW01000018">
    <property type="protein sequence ID" value="KUH33623.1"/>
    <property type="molecule type" value="Genomic_DNA"/>
</dbReference>
<dbReference type="OrthoDB" id="99240at2157"/>
<keyword evidence="2" id="KW-1185">Reference proteome</keyword>
<dbReference type="Proteomes" id="UP000053462">
    <property type="component" value="Unassembled WGS sequence"/>
</dbReference>
<evidence type="ECO:0000313" key="2">
    <source>
        <dbReference type="Proteomes" id="UP000053462"/>
    </source>
</evidence>
<evidence type="ECO:0000313" key="1">
    <source>
        <dbReference type="EMBL" id="KUH33623.1"/>
    </source>
</evidence>
<dbReference type="AlphaFoldDB" id="A0A100XY39"/>
<gene>
    <name evidence="1" type="ORF">APY94_05365</name>
</gene>
<protein>
    <submittedName>
        <fullName evidence="1">Uncharacterized protein</fullName>
    </submittedName>
</protein>
<comment type="caution">
    <text evidence="1">The sequence shown here is derived from an EMBL/GenBank/DDBJ whole genome shotgun (WGS) entry which is preliminary data.</text>
</comment>
<sequence length="231" mass="26470">MMVRHSANPGIYWYWYATKTLDSTAKSVDELLEWTEVLFDFDNVLKHHLPELRGHWIENHSLLTGVPRNINVLSTTVSFPRFLGNFIAGILYALEKENEFRKFIGGPGVKTPAGDGRMVPEDVLKPIGELPDWARRTRAKVKLYVDMDFGAFDPALHAVLLRSGNSLIWIFDNGRVYRMGEREFTRFALDILIAGRDSINVLIDRIDIRSSLAKATIRHIDRSIEMLSLDR</sequence>
<dbReference type="STRING" id="227598.APY94_05365"/>
<accession>A0A100XY39</accession>
<organism evidence="1 2">
    <name type="scientific">Thermococcus celericrescens</name>
    <dbReference type="NCBI Taxonomy" id="227598"/>
    <lineage>
        <taxon>Archaea</taxon>
        <taxon>Methanobacteriati</taxon>
        <taxon>Methanobacteriota</taxon>
        <taxon>Thermococci</taxon>
        <taxon>Thermococcales</taxon>
        <taxon>Thermococcaceae</taxon>
        <taxon>Thermococcus</taxon>
    </lineage>
</organism>
<reference evidence="1 2" key="1">
    <citation type="submission" date="2015-10" db="EMBL/GenBank/DDBJ databases">
        <title>Draft genome sequence of Thermococcus celericrescens strain DSM 17994.</title>
        <authorList>
            <person name="Hong S.-J."/>
            <person name="Park C.-E."/>
            <person name="Shin J.-H."/>
        </authorList>
    </citation>
    <scope>NUCLEOTIDE SEQUENCE [LARGE SCALE GENOMIC DNA]</scope>
    <source>
        <strain evidence="1 2">DSM 17994</strain>
    </source>
</reference>
<name>A0A100XY39_9EURY</name>
<proteinExistence type="predicted"/>